<reference evidence="1" key="1">
    <citation type="submission" date="2016-10" db="EMBL/GenBank/DDBJ databases">
        <authorList>
            <person name="Benchimol M."/>
            <person name="Almeida L.G."/>
            <person name="Vasconcelos A.T."/>
            <person name="Perreira-Neves A."/>
            <person name="Rosa I.A."/>
            <person name="Tasca T."/>
            <person name="Bogo M.R."/>
            <person name="de Souza W."/>
        </authorList>
    </citation>
    <scope>NUCLEOTIDE SEQUENCE [LARGE SCALE GENOMIC DNA]</scope>
    <source>
        <strain evidence="1">K</strain>
    </source>
</reference>
<dbReference type="PANTHER" id="PTHR24159">
    <property type="match status" value="1"/>
</dbReference>
<sequence length="471" mass="55686">MNLNVNLVIFSAPKKYISRDIRMLTIPNFCDKELTDDLLETYEIQNALYNITEESISSIISLLSRCHSPNTINHLPLLFSQALLYRRHNAKLFSSLLLQIYENPSIRWIFFNIKTFIFSKKSFIEPILFPYEISRIHILRLCYDLGLIELKEVIQFCQTLKSFKREYRFQAIFIYFWFLQEIYENDTQFAQSMFYFTLHKTKKHLLKHVFELILNNLREIKENKWKKFHDLLNFGYFEESLAGFILKDNCDSLQALLSSSNINFNEILFPSFFYPFTVQYNQFNLSVFSAFCGSVKCFKFLYLNNMNNIPLNKYFELNEIEAAVCGGNAEILHLCQQNHQNSKALGLAAEFHYNEIFDWIHESTNEEISSKVLDMAVKSNNIYVLVNYFDLIPVWDFETVRQSLMLDSSAVFRFMVSSKKFNVFHTVNSFGWNIFQFMNIYKSEEEKIFVSKLAEKVANDSIDKINEITKS</sequence>
<name>A0A1J4KW95_9EUKA</name>
<dbReference type="VEuPathDB" id="TrichDB:TRFO_15746"/>
<organism evidence="1 2">
    <name type="scientific">Tritrichomonas foetus</name>
    <dbReference type="NCBI Taxonomy" id="1144522"/>
    <lineage>
        <taxon>Eukaryota</taxon>
        <taxon>Metamonada</taxon>
        <taxon>Parabasalia</taxon>
        <taxon>Tritrichomonadida</taxon>
        <taxon>Tritrichomonadidae</taxon>
        <taxon>Tritrichomonas</taxon>
    </lineage>
</organism>
<proteinExistence type="predicted"/>
<protein>
    <recommendedName>
        <fullName evidence="3">DUF3447 domain-containing protein</fullName>
    </recommendedName>
</protein>
<comment type="caution">
    <text evidence="1">The sequence shown here is derived from an EMBL/GenBank/DDBJ whole genome shotgun (WGS) entry which is preliminary data.</text>
</comment>
<dbReference type="RefSeq" id="XP_068367110.1">
    <property type="nucleotide sequence ID" value="XM_068498558.1"/>
</dbReference>
<dbReference type="InterPro" id="IPR036770">
    <property type="entry name" value="Ankyrin_rpt-contain_sf"/>
</dbReference>
<keyword evidence="2" id="KW-1185">Reference proteome</keyword>
<evidence type="ECO:0000313" key="1">
    <source>
        <dbReference type="EMBL" id="OHT13974.1"/>
    </source>
</evidence>
<gene>
    <name evidence="1" type="ORF">TRFO_15746</name>
</gene>
<dbReference type="PANTHER" id="PTHR24159:SF5">
    <property type="entry name" value="ANK_REP_REGION DOMAIN-CONTAINING PROTEIN"/>
    <property type="match status" value="1"/>
</dbReference>
<dbReference type="EMBL" id="MLAK01000441">
    <property type="protein sequence ID" value="OHT13974.1"/>
    <property type="molecule type" value="Genomic_DNA"/>
</dbReference>
<dbReference type="SUPFAM" id="SSF48403">
    <property type="entry name" value="Ankyrin repeat"/>
    <property type="match status" value="1"/>
</dbReference>
<dbReference type="AlphaFoldDB" id="A0A1J4KW95"/>
<dbReference type="Proteomes" id="UP000179807">
    <property type="component" value="Unassembled WGS sequence"/>
</dbReference>
<evidence type="ECO:0008006" key="3">
    <source>
        <dbReference type="Google" id="ProtNLM"/>
    </source>
</evidence>
<evidence type="ECO:0000313" key="2">
    <source>
        <dbReference type="Proteomes" id="UP000179807"/>
    </source>
</evidence>
<dbReference type="GeneID" id="94833262"/>
<accession>A0A1J4KW95</accession>